<sequence>MKAIRFHQYGKSDVLTLEDIDKPVPRANEVLIEVKACGINYADIARRYGRYVVPTPLPFVPGVEIAGIVREVGEGVDEKWVGQPVITLLHKGGGYAEYAVAHTNGLIPIPSGLDYTQAVAIPLQGLTAYHVLKTSGQLQPGESVLVHAAAGGVGLLSVQLAKKFGAGLVIGTASTAEKRDLAKQAGADITIDYTLPDWPQEVLEATGGKGADVILEIAGGDMIQQNLKCLADYGRMVVFGAASGERGTLVPVQLMGKNQTVTGFFLGKLMEQPDRFLQSLKELLTWAATGQVKFLIGGVYPLAEAGLVQDLMEGRQTIGKLVLVP</sequence>
<dbReference type="SUPFAM" id="SSF51735">
    <property type="entry name" value="NAD(P)-binding Rossmann-fold domains"/>
    <property type="match status" value="1"/>
</dbReference>
<dbReference type="Pfam" id="PF08240">
    <property type="entry name" value="ADH_N"/>
    <property type="match status" value="1"/>
</dbReference>
<dbReference type="InterPro" id="IPR011032">
    <property type="entry name" value="GroES-like_sf"/>
</dbReference>
<keyword evidence="2" id="KW-0560">Oxidoreductase</keyword>
<dbReference type="InterPro" id="IPR002364">
    <property type="entry name" value="Quin_OxRdtase/zeta-crystal_CS"/>
</dbReference>
<dbReference type="InterPro" id="IPR036291">
    <property type="entry name" value="NAD(P)-bd_dom_sf"/>
</dbReference>
<keyword evidence="1" id="KW-0521">NADP</keyword>
<dbReference type="SUPFAM" id="SSF50129">
    <property type="entry name" value="GroES-like"/>
    <property type="match status" value="1"/>
</dbReference>
<dbReference type="GO" id="GO:0008270">
    <property type="term" value="F:zinc ion binding"/>
    <property type="evidence" value="ECO:0007669"/>
    <property type="project" value="InterPro"/>
</dbReference>
<dbReference type="Pfam" id="PF00107">
    <property type="entry name" value="ADH_zinc_N"/>
    <property type="match status" value="1"/>
</dbReference>
<dbReference type="InterPro" id="IPR013149">
    <property type="entry name" value="ADH-like_C"/>
</dbReference>
<dbReference type="PANTHER" id="PTHR48106">
    <property type="entry name" value="QUINONE OXIDOREDUCTASE PIG3-RELATED"/>
    <property type="match status" value="1"/>
</dbReference>
<evidence type="ECO:0000313" key="5">
    <source>
        <dbReference type="Proteomes" id="UP000217785"/>
    </source>
</evidence>
<dbReference type="GO" id="GO:0005829">
    <property type="term" value="C:cytosol"/>
    <property type="evidence" value="ECO:0007669"/>
    <property type="project" value="TreeGrafter"/>
</dbReference>
<evidence type="ECO:0000259" key="3">
    <source>
        <dbReference type="SMART" id="SM00829"/>
    </source>
</evidence>
<feature type="domain" description="Enoyl reductase (ER)" evidence="3">
    <location>
        <begin position="10"/>
        <end position="323"/>
    </location>
</feature>
<name>A0A292YMP1_9BACL</name>
<dbReference type="GO" id="GO:0070402">
    <property type="term" value="F:NADPH binding"/>
    <property type="evidence" value="ECO:0007669"/>
    <property type="project" value="TreeGrafter"/>
</dbReference>
<comment type="caution">
    <text evidence="4">The sequence shown here is derived from an EMBL/GenBank/DDBJ whole genome shotgun (WGS) entry which is preliminary data.</text>
</comment>
<dbReference type="PROSITE" id="PS01162">
    <property type="entry name" value="QOR_ZETA_CRYSTAL"/>
    <property type="match status" value="1"/>
</dbReference>
<dbReference type="RefSeq" id="WP_096182922.1">
    <property type="nucleotide sequence ID" value="NZ_BDUF01000086.1"/>
</dbReference>
<proteinExistence type="predicted"/>
<dbReference type="CDD" id="cd08241">
    <property type="entry name" value="QOR1"/>
    <property type="match status" value="1"/>
</dbReference>
<dbReference type="InterPro" id="IPR013154">
    <property type="entry name" value="ADH-like_N"/>
</dbReference>
<dbReference type="PANTHER" id="PTHR48106:SF13">
    <property type="entry name" value="QUINONE OXIDOREDUCTASE-RELATED"/>
    <property type="match status" value="1"/>
</dbReference>
<keyword evidence="5" id="KW-1185">Reference proteome</keyword>
<gene>
    <name evidence="4" type="ORF">EFBL_2864</name>
</gene>
<dbReference type="AlphaFoldDB" id="A0A292YMP1"/>
<protein>
    <submittedName>
        <fullName evidence="4">Alcohol dehydrogenase</fullName>
    </submittedName>
</protein>
<dbReference type="InterPro" id="IPR020843">
    <property type="entry name" value="ER"/>
</dbReference>
<dbReference type="SMART" id="SM00829">
    <property type="entry name" value="PKS_ER"/>
    <property type="match status" value="1"/>
</dbReference>
<accession>A0A292YMP1</accession>
<evidence type="ECO:0000256" key="2">
    <source>
        <dbReference type="ARBA" id="ARBA00023002"/>
    </source>
</evidence>
<evidence type="ECO:0000313" key="4">
    <source>
        <dbReference type="EMBL" id="GAX91198.1"/>
    </source>
</evidence>
<dbReference type="Gene3D" id="3.90.180.10">
    <property type="entry name" value="Medium-chain alcohol dehydrogenases, catalytic domain"/>
    <property type="match status" value="1"/>
</dbReference>
<reference evidence="5" key="1">
    <citation type="submission" date="2017-07" db="EMBL/GenBank/DDBJ databases">
        <title>Draft genome sequence of Effusibacillus lacus strain skLN1.</title>
        <authorList>
            <person name="Watanabe M."/>
            <person name="Kojima H."/>
            <person name="Fukui M."/>
        </authorList>
    </citation>
    <scope>NUCLEOTIDE SEQUENCE [LARGE SCALE GENOMIC DNA]</scope>
    <source>
        <strain evidence="5">skLN1</strain>
    </source>
</reference>
<dbReference type="EMBL" id="BDUF01000086">
    <property type="protein sequence ID" value="GAX91198.1"/>
    <property type="molecule type" value="Genomic_DNA"/>
</dbReference>
<dbReference type="GO" id="GO:0035925">
    <property type="term" value="F:mRNA 3'-UTR AU-rich region binding"/>
    <property type="evidence" value="ECO:0007669"/>
    <property type="project" value="TreeGrafter"/>
</dbReference>
<dbReference type="Proteomes" id="UP000217785">
    <property type="component" value="Unassembled WGS sequence"/>
</dbReference>
<dbReference type="Gene3D" id="3.40.50.720">
    <property type="entry name" value="NAD(P)-binding Rossmann-like Domain"/>
    <property type="match status" value="1"/>
</dbReference>
<dbReference type="OrthoDB" id="9792162at2"/>
<organism evidence="4 5">
    <name type="scientific">Effusibacillus lacus</name>
    <dbReference type="NCBI Taxonomy" id="1348429"/>
    <lineage>
        <taxon>Bacteria</taxon>
        <taxon>Bacillati</taxon>
        <taxon>Bacillota</taxon>
        <taxon>Bacilli</taxon>
        <taxon>Bacillales</taxon>
        <taxon>Alicyclobacillaceae</taxon>
        <taxon>Effusibacillus</taxon>
    </lineage>
</organism>
<evidence type="ECO:0000256" key="1">
    <source>
        <dbReference type="ARBA" id="ARBA00022857"/>
    </source>
</evidence>
<dbReference type="GO" id="GO:0003960">
    <property type="term" value="F:quinone reductase (NADPH) activity"/>
    <property type="evidence" value="ECO:0007669"/>
    <property type="project" value="TreeGrafter"/>
</dbReference>